<dbReference type="InterPro" id="IPR004255">
    <property type="entry name" value="O-acyltransferase_WSD1_N"/>
</dbReference>
<evidence type="ECO:0000256" key="11">
    <source>
        <dbReference type="RuleBase" id="RU361241"/>
    </source>
</evidence>
<name>A0A4R7HU41_9ACTN</name>
<accession>A0A4R7HU41</accession>
<dbReference type="EMBL" id="SOAU01000001">
    <property type="protein sequence ID" value="TDT14467.1"/>
    <property type="molecule type" value="Genomic_DNA"/>
</dbReference>
<dbReference type="GO" id="GO:0004144">
    <property type="term" value="F:diacylglycerol O-acyltransferase activity"/>
    <property type="evidence" value="ECO:0007669"/>
    <property type="project" value="UniProtKB-EC"/>
</dbReference>
<evidence type="ECO:0000256" key="12">
    <source>
        <dbReference type="SAM" id="MobiDB-lite"/>
    </source>
</evidence>
<dbReference type="SUPFAM" id="SSF52777">
    <property type="entry name" value="CoA-dependent acyltransferases"/>
    <property type="match status" value="2"/>
</dbReference>
<dbReference type="OrthoDB" id="9810950at2"/>
<dbReference type="Proteomes" id="UP000294558">
    <property type="component" value="Unassembled WGS sequence"/>
</dbReference>
<dbReference type="InterPro" id="IPR009721">
    <property type="entry name" value="O-acyltransferase_WSD1_C"/>
</dbReference>
<keyword evidence="6 11" id="KW-0808">Transferase</keyword>
<feature type="region of interest" description="Disordered" evidence="12">
    <location>
        <begin position="490"/>
        <end position="525"/>
    </location>
</feature>
<dbReference type="EC" id="2.3.1.20" evidence="4 11"/>
<keyword evidence="8 11" id="KW-0443">Lipid metabolism</keyword>
<organism evidence="15 16">
    <name type="scientific">Ilumatobacter fluminis</name>
    <dbReference type="NCBI Taxonomy" id="467091"/>
    <lineage>
        <taxon>Bacteria</taxon>
        <taxon>Bacillati</taxon>
        <taxon>Actinomycetota</taxon>
        <taxon>Acidimicrobiia</taxon>
        <taxon>Acidimicrobiales</taxon>
        <taxon>Ilumatobacteraceae</taxon>
        <taxon>Ilumatobacter</taxon>
    </lineage>
</organism>
<keyword evidence="9 11" id="KW-0012">Acyltransferase</keyword>
<gene>
    <name evidence="15" type="ORF">BDK89_0022</name>
</gene>
<dbReference type="GO" id="GO:0006071">
    <property type="term" value="P:glycerol metabolic process"/>
    <property type="evidence" value="ECO:0007669"/>
    <property type="project" value="UniProtKB-KW"/>
</dbReference>
<dbReference type="GO" id="GO:0051701">
    <property type="term" value="P:biological process involved in interaction with host"/>
    <property type="evidence" value="ECO:0007669"/>
    <property type="project" value="TreeGrafter"/>
</dbReference>
<evidence type="ECO:0000256" key="4">
    <source>
        <dbReference type="ARBA" id="ARBA00013244"/>
    </source>
</evidence>
<keyword evidence="7 11" id="KW-0319">Glycerol metabolism</keyword>
<feature type="compositionally biased region" description="Basic residues" evidence="12">
    <location>
        <begin position="497"/>
        <end position="525"/>
    </location>
</feature>
<sequence>MQQLTGLDAAFLYMETPTTYGHVNGLSLYQRPSSDFKPYEVVRDRFAAMVGHIEPLRRRVAEVPFGLDHPYWFDDPHFDLDYHVREIGLAPPGNREQLGEQVARIIGRPMDRDHPLWEVYVIEGLEDPDHWALLTKFHHATIDGAAGVIMLRMMTELAPDAEFPFVEVPWEGEPVPSDKELLQHTIQHMVANPVKATRLSLKVVRNLADAAGITSLSGAASRAREVIASAAGRSEESAQLSEQLRKVSMPLTPAPPTPWNKAVGPHRRFAMRSVSLDDIKALKNATGGTVNDVVMAICAGALREYLLRHDALPDEPLRAMVPVSVRTGLEEDPWTNLVSSLVAELPTDCNDPLERVARCRDAMQVAKQQLDLVPADAIMRATDVTSPMVATAAIRLQARLADRFNMPVNVVVSNVPGPREPLYMAGAKLDGYIPVSTISNGVGLNITVHSYEDRLDFGLVADRDLVPDLWDLVDLHIDQIDALFDAAGVERTDRSGKQKKAAAKKSGTKKKAARKKRAAQKRAAS</sequence>
<dbReference type="GO" id="GO:0005886">
    <property type="term" value="C:plasma membrane"/>
    <property type="evidence" value="ECO:0007669"/>
    <property type="project" value="TreeGrafter"/>
</dbReference>
<dbReference type="InterPro" id="IPR045034">
    <property type="entry name" value="O-acyltransferase_WSD1-like"/>
</dbReference>
<evidence type="ECO:0000313" key="16">
    <source>
        <dbReference type="Proteomes" id="UP000294558"/>
    </source>
</evidence>
<dbReference type="InterPro" id="IPR014292">
    <property type="entry name" value="Acyl_transf_WS/DGAT"/>
</dbReference>
<keyword evidence="5 11" id="KW-0444">Lipid biosynthesis</keyword>
<evidence type="ECO:0000259" key="14">
    <source>
        <dbReference type="Pfam" id="PF06974"/>
    </source>
</evidence>
<dbReference type="UniPathway" id="UPA00282"/>
<dbReference type="Pfam" id="PF06974">
    <property type="entry name" value="WS_DGAT_C"/>
    <property type="match status" value="1"/>
</dbReference>
<dbReference type="InterPro" id="IPR023213">
    <property type="entry name" value="CAT-like_dom_sf"/>
</dbReference>
<keyword evidence="16" id="KW-1185">Reference proteome</keyword>
<evidence type="ECO:0000256" key="9">
    <source>
        <dbReference type="ARBA" id="ARBA00023315"/>
    </source>
</evidence>
<dbReference type="Gene3D" id="3.30.559.10">
    <property type="entry name" value="Chloramphenicol acetyltransferase-like domain"/>
    <property type="match status" value="1"/>
</dbReference>
<evidence type="ECO:0000256" key="10">
    <source>
        <dbReference type="ARBA" id="ARBA00048109"/>
    </source>
</evidence>
<evidence type="ECO:0000256" key="7">
    <source>
        <dbReference type="ARBA" id="ARBA00022798"/>
    </source>
</evidence>
<comment type="similarity">
    <text evidence="3 11">Belongs to the long-chain O-acyltransferase family.</text>
</comment>
<dbReference type="PANTHER" id="PTHR31650">
    <property type="entry name" value="O-ACYLTRANSFERASE (WSD1-LIKE) FAMILY PROTEIN"/>
    <property type="match status" value="1"/>
</dbReference>
<dbReference type="RefSeq" id="WP_133867013.1">
    <property type="nucleotide sequence ID" value="NZ_SOAU01000001.1"/>
</dbReference>
<dbReference type="GO" id="GO:0001666">
    <property type="term" value="P:response to hypoxia"/>
    <property type="evidence" value="ECO:0007669"/>
    <property type="project" value="TreeGrafter"/>
</dbReference>
<comment type="caution">
    <text evidence="15">The sequence shown here is derived from an EMBL/GenBank/DDBJ whole genome shotgun (WGS) entry which is preliminary data.</text>
</comment>
<dbReference type="GO" id="GO:0019432">
    <property type="term" value="P:triglyceride biosynthetic process"/>
    <property type="evidence" value="ECO:0007669"/>
    <property type="project" value="UniProtKB-UniPathway"/>
</dbReference>
<dbReference type="GO" id="GO:0071731">
    <property type="term" value="P:response to nitric oxide"/>
    <property type="evidence" value="ECO:0007669"/>
    <property type="project" value="TreeGrafter"/>
</dbReference>
<evidence type="ECO:0000256" key="5">
    <source>
        <dbReference type="ARBA" id="ARBA00022516"/>
    </source>
</evidence>
<dbReference type="AlphaFoldDB" id="A0A4R7HU41"/>
<dbReference type="Pfam" id="PF03007">
    <property type="entry name" value="WS_DGAT_cat"/>
    <property type="match status" value="1"/>
</dbReference>
<evidence type="ECO:0000256" key="8">
    <source>
        <dbReference type="ARBA" id="ARBA00023098"/>
    </source>
</evidence>
<evidence type="ECO:0000259" key="13">
    <source>
        <dbReference type="Pfam" id="PF03007"/>
    </source>
</evidence>
<comment type="catalytic activity">
    <reaction evidence="10 11">
        <text>an acyl-CoA + a 1,2-diacyl-sn-glycerol = a triacyl-sn-glycerol + CoA</text>
        <dbReference type="Rhea" id="RHEA:10868"/>
        <dbReference type="ChEBI" id="CHEBI:17815"/>
        <dbReference type="ChEBI" id="CHEBI:57287"/>
        <dbReference type="ChEBI" id="CHEBI:58342"/>
        <dbReference type="ChEBI" id="CHEBI:64615"/>
        <dbReference type="EC" id="2.3.1.20"/>
    </reaction>
</comment>
<evidence type="ECO:0000256" key="6">
    <source>
        <dbReference type="ARBA" id="ARBA00022679"/>
    </source>
</evidence>
<reference evidence="15 16" key="1">
    <citation type="submission" date="2019-03" db="EMBL/GenBank/DDBJ databases">
        <title>Sequencing the genomes of 1000 actinobacteria strains.</title>
        <authorList>
            <person name="Klenk H.-P."/>
        </authorList>
    </citation>
    <scope>NUCLEOTIDE SEQUENCE [LARGE SCALE GENOMIC DNA]</scope>
    <source>
        <strain evidence="15 16">DSM 18936</strain>
    </source>
</reference>
<evidence type="ECO:0000256" key="2">
    <source>
        <dbReference type="ARBA" id="ARBA00005189"/>
    </source>
</evidence>
<evidence type="ECO:0000256" key="3">
    <source>
        <dbReference type="ARBA" id="ARBA00009587"/>
    </source>
</evidence>
<comment type="pathway">
    <text evidence="1 11">Glycerolipid metabolism; triacylglycerol biosynthesis.</text>
</comment>
<evidence type="ECO:0000313" key="15">
    <source>
        <dbReference type="EMBL" id="TDT14467.1"/>
    </source>
</evidence>
<protein>
    <recommendedName>
        <fullName evidence="4 11">Diacylglycerol O-acyltransferase</fullName>
        <ecNumber evidence="4 11">2.3.1.20</ecNumber>
    </recommendedName>
</protein>
<dbReference type="NCBIfam" id="TIGR02946">
    <property type="entry name" value="acyl_WS_DGAT"/>
    <property type="match status" value="1"/>
</dbReference>
<dbReference type="PANTHER" id="PTHR31650:SF1">
    <property type="entry name" value="WAX ESTER SYNTHASE_DIACYLGLYCEROL ACYLTRANSFERASE 4-RELATED"/>
    <property type="match status" value="1"/>
</dbReference>
<comment type="pathway">
    <text evidence="2">Lipid metabolism.</text>
</comment>
<feature type="domain" description="O-acyltransferase WSD1-like N-terminal" evidence="13">
    <location>
        <begin position="4"/>
        <end position="294"/>
    </location>
</feature>
<proteinExistence type="inferred from homology"/>
<feature type="domain" description="O-acyltransferase WSD1 C-terminal" evidence="14">
    <location>
        <begin position="334"/>
        <end position="481"/>
    </location>
</feature>
<evidence type="ECO:0000256" key="1">
    <source>
        <dbReference type="ARBA" id="ARBA00004771"/>
    </source>
</evidence>